<evidence type="ECO:0000313" key="13">
    <source>
        <dbReference type="Proteomes" id="UP000615755"/>
    </source>
</evidence>
<dbReference type="InterPro" id="IPR005467">
    <property type="entry name" value="His_kinase_dom"/>
</dbReference>
<protein>
    <recommendedName>
        <fullName evidence="3">histidine kinase</fullName>
        <ecNumber evidence="3">2.7.13.3</ecNumber>
    </recommendedName>
</protein>
<dbReference type="PANTHER" id="PTHR44936">
    <property type="entry name" value="SENSOR PROTEIN CREC"/>
    <property type="match status" value="1"/>
</dbReference>
<evidence type="ECO:0000256" key="10">
    <source>
        <dbReference type="SAM" id="Phobius"/>
    </source>
</evidence>
<dbReference type="GO" id="GO:0016301">
    <property type="term" value="F:kinase activity"/>
    <property type="evidence" value="ECO:0007669"/>
    <property type="project" value="UniProtKB-KW"/>
</dbReference>
<dbReference type="PRINTS" id="PR00344">
    <property type="entry name" value="BCTRLSENSOR"/>
</dbReference>
<dbReference type="SMART" id="SM00387">
    <property type="entry name" value="HATPase_c"/>
    <property type="match status" value="1"/>
</dbReference>
<keyword evidence="10" id="KW-1133">Transmembrane helix</keyword>
<dbReference type="PROSITE" id="PS50109">
    <property type="entry name" value="HIS_KIN"/>
    <property type="match status" value="1"/>
</dbReference>
<comment type="subcellular location">
    <subcellularLocation>
        <location evidence="2">Cell membrane</location>
        <topology evidence="2">Multi-pass membrane protein</topology>
    </subcellularLocation>
</comment>
<evidence type="ECO:0000259" key="11">
    <source>
        <dbReference type="PROSITE" id="PS50109"/>
    </source>
</evidence>
<evidence type="ECO:0000256" key="8">
    <source>
        <dbReference type="ARBA" id="ARBA00022777"/>
    </source>
</evidence>
<evidence type="ECO:0000313" key="12">
    <source>
        <dbReference type="EMBL" id="MBE0370142.1"/>
    </source>
</evidence>
<evidence type="ECO:0000256" key="4">
    <source>
        <dbReference type="ARBA" id="ARBA00022475"/>
    </source>
</evidence>
<keyword evidence="6" id="KW-0808">Transferase</keyword>
<keyword evidence="5" id="KW-0597">Phosphoprotein</keyword>
<feature type="transmembrane region" description="Helical" evidence="10">
    <location>
        <begin position="12"/>
        <end position="32"/>
    </location>
</feature>
<dbReference type="RefSeq" id="WP_192509305.1">
    <property type="nucleotide sequence ID" value="NZ_AQGV01000015.1"/>
</dbReference>
<evidence type="ECO:0000256" key="2">
    <source>
        <dbReference type="ARBA" id="ARBA00004651"/>
    </source>
</evidence>
<keyword evidence="8 12" id="KW-0418">Kinase</keyword>
<dbReference type="InterPro" id="IPR004358">
    <property type="entry name" value="Sig_transdc_His_kin-like_C"/>
</dbReference>
<dbReference type="EMBL" id="AQGV01000015">
    <property type="protein sequence ID" value="MBE0370142.1"/>
    <property type="molecule type" value="Genomic_DNA"/>
</dbReference>
<evidence type="ECO:0000256" key="7">
    <source>
        <dbReference type="ARBA" id="ARBA00022741"/>
    </source>
</evidence>
<dbReference type="InterPro" id="IPR036890">
    <property type="entry name" value="HATPase_C_sf"/>
</dbReference>
<evidence type="ECO:0000256" key="1">
    <source>
        <dbReference type="ARBA" id="ARBA00000085"/>
    </source>
</evidence>
<keyword evidence="10" id="KW-0472">Membrane</keyword>
<dbReference type="InterPro" id="IPR050980">
    <property type="entry name" value="2C_sensor_his_kinase"/>
</dbReference>
<dbReference type="InterPro" id="IPR003594">
    <property type="entry name" value="HATPase_dom"/>
</dbReference>
<keyword evidence="7" id="KW-0547">Nucleotide-binding</keyword>
<name>A0ABR9EHD4_9GAMM</name>
<dbReference type="Gene3D" id="1.10.287.130">
    <property type="match status" value="1"/>
</dbReference>
<dbReference type="Gene3D" id="3.30.565.10">
    <property type="entry name" value="Histidine kinase-like ATPase, C-terminal domain"/>
    <property type="match status" value="1"/>
</dbReference>
<dbReference type="InterPro" id="IPR036097">
    <property type="entry name" value="HisK_dim/P_sf"/>
</dbReference>
<evidence type="ECO:0000256" key="5">
    <source>
        <dbReference type="ARBA" id="ARBA00022553"/>
    </source>
</evidence>
<evidence type="ECO:0000256" key="9">
    <source>
        <dbReference type="ARBA" id="ARBA00022840"/>
    </source>
</evidence>
<evidence type="ECO:0000256" key="6">
    <source>
        <dbReference type="ARBA" id="ARBA00022679"/>
    </source>
</evidence>
<keyword evidence="13" id="KW-1185">Reference proteome</keyword>
<comment type="catalytic activity">
    <reaction evidence="1">
        <text>ATP + protein L-histidine = ADP + protein N-phospho-L-histidine.</text>
        <dbReference type="EC" id="2.7.13.3"/>
    </reaction>
</comment>
<proteinExistence type="predicted"/>
<comment type="caution">
    <text evidence="12">The sequence shown here is derived from an EMBL/GenBank/DDBJ whole genome shotgun (WGS) entry which is preliminary data.</text>
</comment>
<dbReference type="InterPro" id="IPR003661">
    <property type="entry name" value="HisK_dim/P_dom"/>
</dbReference>
<dbReference type="SUPFAM" id="SSF55874">
    <property type="entry name" value="ATPase domain of HSP90 chaperone/DNA topoisomerase II/histidine kinase"/>
    <property type="match status" value="1"/>
</dbReference>
<sequence>MTRLFISFYTGLLLTLYGFVVLAHLINTYAIIDVDNVTDARQFSAEIQLLEELDPHISPERRQSLLNMIAEHNQITIELIGTAQIPDYVQTHLTQINVWFDDEEFNYFKAFTEDKYYRIARDYNHPLIQIEETIENYIIIALMLCVALCCFIWFFVLHRKLALIEKTLISISEGNMAARTPVKQHLQIGQLNTCVNVMADKIEHLLTSHKRLTYSIAHEFRSPLFRMQLHLELLSINKKGVGSNHIKELEDELFSLEDMVDELLSYAQMERAELRPELKRLELHEFIQTLCDKLTFECVHTLHYINNQSLRYFVLADPSLLARALGNLITNADKYAKEHIYVLLTANSEALTIIIEDDGEGIDDNHKQEVFAPYYRIREANNQSGFGLGLAIVKEIVSLHQGTIAIQDSEHGGAKFTMALPHSN</sequence>
<gene>
    <name evidence="12" type="primary">rstB</name>
    <name evidence="12" type="ORF">PAUR_b0105</name>
</gene>
<dbReference type="EC" id="2.7.13.3" evidence="3"/>
<keyword evidence="9" id="KW-0067">ATP-binding</keyword>
<reference evidence="12 13" key="1">
    <citation type="submission" date="2015-03" db="EMBL/GenBank/DDBJ databases">
        <title>Genome sequence of Pseudoalteromonas aurantia.</title>
        <authorList>
            <person name="Xie B.-B."/>
            <person name="Rong J.-C."/>
            <person name="Qin Q.-L."/>
            <person name="Zhang Y.-Z."/>
        </authorList>
    </citation>
    <scope>NUCLEOTIDE SEQUENCE [LARGE SCALE GENOMIC DNA]</scope>
    <source>
        <strain evidence="12 13">208</strain>
    </source>
</reference>
<dbReference type="SUPFAM" id="SSF47384">
    <property type="entry name" value="Homodimeric domain of signal transducing histidine kinase"/>
    <property type="match status" value="1"/>
</dbReference>
<accession>A0ABR9EHD4</accession>
<dbReference type="CDD" id="cd00082">
    <property type="entry name" value="HisKA"/>
    <property type="match status" value="1"/>
</dbReference>
<feature type="domain" description="Histidine kinase" evidence="11">
    <location>
        <begin position="215"/>
        <end position="424"/>
    </location>
</feature>
<dbReference type="SMART" id="SM00388">
    <property type="entry name" value="HisKA"/>
    <property type="match status" value="1"/>
</dbReference>
<dbReference type="Proteomes" id="UP000615755">
    <property type="component" value="Unassembled WGS sequence"/>
</dbReference>
<dbReference type="Pfam" id="PF00512">
    <property type="entry name" value="HisKA"/>
    <property type="match status" value="1"/>
</dbReference>
<keyword evidence="4" id="KW-1003">Cell membrane</keyword>
<evidence type="ECO:0000256" key="3">
    <source>
        <dbReference type="ARBA" id="ARBA00012438"/>
    </source>
</evidence>
<dbReference type="Pfam" id="PF02518">
    <property type="entry name" value="HATPase_c"/>
    <property type="match status" value="1"/>
</dbReference>
<organism evidence="12 13">
    <name type="scientific">Pseudoalteromonas aurantia 208</name>
    <dbReference type="NCBI Taxonomy" id="1314867"/>
    <lineage>
        <taxon>Bacteria</taxon>
        <taxon>Pseudomonadati</taxon>
        <taxon>Pseudomonadota</taxon>
        <taxon>Gammaproteobacteria</taxon>
        <taxon>Alteromonadales</taxon>
        <taxon>Pseudoalteromonadaceae</taxon>
        <taxon>Pseudoalteromonas</taxon>
    </lineage>
</organism>
<dbReference type="PANTHER" id="PTHR44936:SF10">
    <property type="entry name" value="SENSOR PROTEIN RSTB"/>
    <property type="match status" value="1"/>
</dbReference>
<feature type="transmembrane region" description="Helical" evidence="10">
    <location>
        <begin position="137"/>
        <end position="157"/>
    </location>
</feature>
<keyword evidence="10" id="KW-0812">Transmembrane</keyword>